<evidence type="ECO:0000256" key="1">
    <source>
        <dbReference type="ARBA" id="ARBA00023002"/>
    </source>
</evidence>
<dbReference type="InterPro" id="IPR036812">
    <property type="entry name" value="NAD(P)_OxRdtase_dom_sf"/>
</dbReference>
<dbReference type="EMBL" id="BNJG01000003">
    <property type="protein sequence ID" value="GHO58984.1"/>
    <property type="molecule type" value="Genomic_DNA"/>
</dbReference>
<evidence type="ECO:0000313" key="3">
    <source>
        <dbReference type="EMBL" id="GHO58984.1"/>
    </source>
</evidence>
<dbReference type="Gene3D" id="3.20.20.100">
    <property type="entry name" value="NADP-dependent oxidoreductase domain"/>
    <property type="match status" value="1"/>
</dbReference>
<protein>
    <submittedName>
        <fullName evidence="3">General stress protein 69</fullName>
    </submittedName>
</protein>
<comment type="caution">
    <text evidence="3">The sequence shown here is derived from an EMBL/GenBank/DDBJ whole genome shotgun (WGS) entry which is preliminary data.</text>
</comment>
<dbReference type="InterPro" id="IPR050523">
    <property type="entry name" value="AKR_Detox_Biosynth"/>
</dbReference>
<dbReference type="Pfam" id="PF00248">
    <property type="entry name" value="Aldo_ket_red"/>
    <property type="match status" value="1"/>
</dbReference>
<keyword evidence="1" id="KW-0560">Oxidoreductase</keyword>
<dbReference type="InterPro" id="IPR018170">
    <property type="entry name" value="Aldo/ket_reductase_CS"/>
</dbReference>
<evidence type="ECO:0000313" key="4">
    <source>
        <dbReference type="Proteomes" id="UP000654345"/>
    </source>
</evidence>
<organism evidence="3 4">
    <name type="scientific">Ktedonobacter robiniae</name>
    <dbReference type="NCBI Taxonomy" id="2778365"/>
    <lineage>
        <taxon>Bacteria</taxon>
        <taxon>Bacillati</taxon>
        <taxon>Chloroflexota</taxon>
        <taxon>Ktedonobacteria</taxon>
        <taxon>Ktedonobacterales</taxon>
        <taxon>Ktedonobacteraceae</taxon>
        <taxon>Ktedonobacter</taxon>
    </lineage>
</organism>
<proteinExistence type="predicted"/>
<dbReference type="InterPro" id="IPR023210">
    <property type="entry name" value="NADP_OxRdtase_dom"/>
</dbReference>
<dbReference type="CDD" id="cd19084">
    <property type="entry name" value="AKR_AKR11B1-like"/>
    <property type="match status" value="1"/>
</dbReference>
<gene>
    <name evidence="3" type="primary">yhdN</name>
    <name evidence="3" type="ORF">KSB_74590</name>
</gene>
<dbReference type="RefSeq" id="WP_420799564.1">
    <property type="nucleotide sequence ID" value="NZ_BNJG01000003.1"/>
</dbReference>
<dbReference type="PROSITE" id="PS00062">
    <property type="entry name" value="ALDOKETO_REDUCTASE_2"/>
    <property type="match status" value="1"/>
</dbReference>
<reference evidence="3 4" key="1">
    <citation type="journal article" date="2021" name="Int. J. Syst. Evol. Microbiol.">
        <title>Reticulibacter mediterranei gen. nov., sp. nov., within the new family Reticulibacteraceae fam. nov., and Ktedonospora formicarum gen. nov., sp. nov., Ktedonobacter robiniae sp. nov., Dictyobacter formicarum sp. nov. and Dictyobacter arantiisoli sp. nov., belonging to the class Ktedonobacteria.</title>
        <authorList>
            <person name="Yabe S."/>
            <person name="Zheng Y."/>
            <person name="Wang C.M."/>
            <person name="Sakai Y."/>
            <person name="Abe K."/>
            <person name="Yokota A."/>
            <person name="Donadio S."/>
            <person name="Cavaletti L."/>
            <person name="Monciardini P."/>
        </authorList>
    </citation>
    <scope>NUCLEOTIDE SEQUENCE [LARGE SCALE GENOMIC DNA]</scope>
    <source>
        <strain evidence="3 4">SOSP1-30</strain>
    </source>
</reference>
<dbReference type="SUPFAM" id="SSF51430">
    <property type="entry name" value="NAD(P)-linked oxidoreductase"/>
    <property type="match status" value="1"/>
</dbReference>
<dbReference type="PANTHER" id="PTHR43364">
    <property type="entry name" value="NADH-SPECIFIC METHYLGLYOXAL REDUCTASE-RELATED"/>
    <property type="match status" value="1"/>
</dbReference>
<name>A0ABQ3V1G3_9CHLR</name>
<dbReference type="PANTHER" id="PTHR43364:SF4">
    <property type="entry name" value="NAD(P)-LINKED OXIDOREDUCTASE SUPERFAMILY PROTEIN"/>
    <property type="match status" value="1"/>
</dbReference>
<keyword evidence="4" id="KW-1185">Reference proteome</keyword>
<sequence>MEYTQLGRTALHVSRISYGTWQFGGEWGQVKQEQWDTGKATVRKALELGINLFDTAQAYGFGLAERLLGEALQPELRSKRDTVVLATKGGLRLEGDRVVRDSSPRCLRQGVEESLRALGVSFIDLYQVHWPDPNTPIEETASTLDELVREGIIRYVGVSNYNVEQMQAFERVRKVDTLQPPYSLFRREIETDILPYCQAAGIGVFVYGALAHGLLGGSFTPQTTFAPDDWRSQHESFHGEGFARNVAVVESLKRVAQRQGMTIAQLAIAWALAQPAVDVAIVGARNPEQLEQTAVASEKYLTQETLQEIESIMRDAVPIGSSAPE</sequence>
<feature type="domain" description="NADP-dependent oxidoreductase" evidence="2">
    <location>
        <begin position="15"/>
        <end position="312"/>
    </location>
</feature>
<dbReference type="Proteomes" id="UP000654345">
    <property type="component" value="Unassembled WGS sequence"/>
</dbReference>
<accession>A0ABQ3V1G3</accession>
<evidence type="ECO:0000259" key="2">
    <source>
        <dbReference type="Pfam" id="PF00248"/>
    </source>
</evidence>